<feature type="region of interest" description="Disordered" evidence="2">
    <location>
        <begin position="404"/>
        <end position="520"/>
    </location>
</feature>
<name>V7B895_PHAVU</name>
<dbReference type="EMBL" id="CM002295">
    <property type="protein sequence ID" value="ESW13078.1"/>
    <property type="molecule type" value="Genomic_DNA"/>
</dbReference>
<keyword evidence="5" id="KW-1185">Reference proteome</keyword>
<dbReference type="InterPro" id="IPR035979">
    <property type="entry name" value="RBD_domain_sf"/>
</dbReference>
<keyword evidence="1" id="KW-0694">RNA-binding</keyword>
<feature type="compositionally biased region" description="Polar residues" evidence="2">
    <location>
        <begin position="434"/>
        <end position="444"/>
    </location>
</feature>
<dbReference type="AlphaFoldDB" id="V7B895"/>
<evidence type="ECO:0000259" key="3">
    <source>
        <dbReference type="PROSITE" id="PS50102"/>
    </source>
</evidence>
<dbReference type="InterPro" id="IPR000504">
    <property type="entry name" value="RRM_dom"/>
</dbReference>
<feature type="compositionally biased region" description="Basic and acidic residues" evidence="2">
    <location>
        <begin position="446"/>
        <end position="469"/>
    </location>
</feature>
<dbReference type="PROSITE" id="PS50102">
    <property type="entry name" value="RRM"/>
    <property type="match status" value="1"/>
</dbReference>
<evidence type="ECO:0000313" key="5">
    <source>
        <dbReference type="Proteomes" id="UP000000226"/>
    </source>
</evidence>
<dbReference type="SMR" id="V7B895"/>
<accession>V7B895</accession>
<organism evidence="4 5">
    <name type="scientific">Phaseolus vulgaris</name>
    <name type="common">Kidney bean</name>
    <name type="synonym">French bean</name>
    <dbReference type="NCBI Taxonomy" id="3885"/>
    <lineage>
        <taxon>Eukaryota</taxon>
        <taxon>Viridiplantae</taxon>
        <taxon>Streptophyta</taxon>
        <taxon>Embryophyta</taxon>
        <taxon>Tracheophyta</taxon>
        <taxon>Spermatophyta</taxon>
        <taxon>Magnoliopsida</taxon>
        <taxon>eudicotyledons</taxon>
        <taxon>Gunneridae</taxon>
        <taxon>Pentapetalae</taxon>
        <taxon>rosids</taxon>
        <taxon>fabids</taxon>
        <taxon>Fabales</taxon>
        <taxon>Fabaceae</taxon>
        <taxon>Papilionoideae</taxon>
        <taxon>50 kb inversion clade</taxon>
        <taxon>NPAAA clade</taxon>
        <taxon>indigoferoid/millettioid clade</taxon>
        <taxon>Phaseoleae</taxon>
        <taxon>Phaseolus</taxon>
    </lineage>
</organism>
<dbReference type="Proteomes" id="UP000000226">
    <property type="component" value="Chromosome 8"/>
</dbReference>
<reference evidence="5" key="1">
    <citation type="journal article" date="2014" name="Nat. Genet.">
        <title>A reference genome for common bean and genome-wide analysis of dual domestications.</title>
        <authorList>
            <person name="Schmutz J."/>
            <person name="McClean P.E."/>
            <person name="Mamidi S."/>
            <person name="Wu G.A."/>
            <person name="Cannon S.B."/>
            <person name="Grimwood J."/>
            <person name="Jenkins J."/>
            <person name="Shu S."/>
            <person name="Song Q."/>
            <person name="Chavarro C."/>
            <person name="Torres-Torres M."/>
            <person name="Geffroy V."/>
            <person name="Moghaddam S.M."/>
            <person name="Gao D."/>
            <person name="Abernathy B."/>
            <person name="Barry K."/>
            <person name="Blair M."/>
            <person name="Brick M.A."/>
            <person name="Chovatia M."/>
            <person name="Gepts P."/>
            <person name="Goodstein D.M."/>
            <person name="Gonzales M."/>
            <person name="Hellsten U."/>
            <person name="Hyten D.L."/>
            <person name="Jia G."/>
            <person name="Kelly J.D."/>
            <person name="Kudrna D."/>
            <person name="Lee R."/>
            <person name="Richard M.M."/>
            <person name="Miklas P.N."/>
            <person name="Osorno J.M."/>
            <person name="Rodrigues J."/>
            <person name="Thareau V."/>
            <person name="Urrea C.A."/>
            <person name="Wang M."/>
            <person name="Yu Y."/>
            <person name="Zhang M."/>
            <person name="Wing R.A."/>
            <person name="Cregan P.B."/>
            <person name="Rokhsar D.S."/>
            <person name="Jackson S.A."/>
        </authorList>
    </citation>
    <scope>NUCLEOTIDE SEQUENCE [LARGE SCALE GENOMIC DNA]</scope>
    <source>
        <strain evidence="5">cv. G19833</strain>
    </source>
</reference>
<evidence type="ECO:0000256" key="2">
    <source>
        <dbReference type="SAM" id="MobiDB-lite"/>
    </source>
</evidence>
<dbReference type="SUPFAM" id="SSF54928">
    <property type="entry name" value="RNA-binding domain, RBD"/>
    <property type="match status" value="1"/>
</dbReference>
<feature type="domain" description="RRM" evidence="3">
    <location>
        <begin position="26"/>
        <end position="103"/>
    </location>
</feature>
<dbReference type="InterPro" id="IPR012677">
    <property type="entry name" value="Nucleotide-bd_a/b_plait_sf"/>
</dbReference>
<gene>
    <name evidence="4" type="ORF">PHAVU_008G166100g</name>
</gene>
<dbReference type="Gramene" id="ESW13078">
    <property type="protein sequence ID" value="ESW13078"/>
    <property type="gene ID" value="PHAVU_008G166100g"/>
</dbReference>
<feature type="region of interest" description="Disordered" evidence="2">
    <location>
        <begin position="347"/>
        <end position="371"/>
    </location>
</feature>
<dbReference type="GO" id="GO:0003723">
    <property type="term" value="F:RNA binding"/>
    <property type="evidence" value="ECO:0007669"/>
    <property type="project" value="UniProtKB-UniRule"/>
</dbReference>
<sequence length="575" mass="65163">MAATRANNRANTSRWHGDHDSSQDFTTFFFSNFPNDYGEVDTFKVFQRWVRVKEVFIARRPNKWGRRFGFVRFFAVRNVRHLESELDQIYVGNRKLFVNVPKYRRNQLEPKSYERRDLWNHASGSKKDNREAKQKEHGLLGKKNTKEVWVEKKSQKSYVEAVKGVVKERWRGPAARMKRSVVGQLKEVICFDQLGKELVKGGMNMLRASAQPWTETTIADHRVFWTRCYGLPISLWNKDCFDKVVGEESSLVSIDMATLSWENLEFARLQVRTFQNRSCTWMKNMRINDYTYNIVMEEEPPSGYDGNCKCNLYDSSDSISSSETYIEESLLSVKSCEEELRQWGGECSRSKGVEDDGQPEARSTEGAHTTKTFFKETPIGHVQVDAGACGSGPMMELAICEEGSAHPASGSQGARTEGNKQKEECNASPEGIWTRNSPVESNLVTKKREDLAKDDKAAPQRSSKGDDTKGGTTTDSEVTHIPELTSSPPRQKSERISKRQSLSGPLPHIRGGMNSPPISDGDINNCNLRICDQGTGVESPDLWDEEEVIKEYLCMEERDTEFAKGVEEGDKDGSS</sequence>
<dbReference type="Gene3D" id="3.30.70.330">
    <property type="match status" value="1"/>
</dbReference>
<protein>
    <recommendedName>
        <fullName evidence="3">RRM domain-containing protein</fullName>
    </recommendedName>
</protein>
<evidence type="ECO:0000313" key="4">
    <source>
        <dbReference type="EMBL" id="ESW13078.1"/>
    </source>
</evidence>
<proteinExistence type="predicted"/>
<evidence type="ECO:0000256" key="1">
    <source>
        <dbReference type="PROSITE-ProRule" id="PRU00176"/>
    </source>
</evidence>
<dbReference type="CDD" id="cd00590">
    <property type="entry name" value="RRM_SF"/>
    <property type="match status" value="1"/>
</dbReference>